<feature type="region of interest" description="Disordered" evidence="1">
    <location>
        <begin position="179"/>
        <end position="201"/>
    </location>
</feature>
<feature type="chain" id="PRO_5009385768" description="Mid2 domain-containing protein" evidence="3">
    <location>
        <begin position="21"/>
        <end position="333"/>
    </location>
</feature>
<keyword evidence="2" id="KW-0472">Membrane</keyword>
<keyword evidence="3" id="KW-0732">Signal</keyword>
<evidence type="ECO:0008006" key="7">
    <source>
        <dbReference type="Google" id="ProtNLM"/>
    </source>
</evidence>
<dbReference type="EnsemblFungi" id="MAPG_07052T0">
    <property type="protein sequence ID" value="MAPG_07052T0"/>
    <property type="gene ID" value="MAPG_07052"/>
</dbReference>
<feature type="signal peptide" evidence="3">
    <location>
        <begin position="1"/>
        <end position="20"/>
    </location>
</feature>
<feature type="region of interest" description="Disordered" evidence="1">
    <location>
        <begin position="314"/>
        <end position="333"/>
    </location>
</feature>
<dbReference type="AlphaFoldDB" id="A0A0C4E3N7"/>
<reference evidence="4" key="3">
    <citation type="submission" date="2011-03" db="EMBL/GenBank/DDBJ databases">
        <title>Annotation of Magnaporthe poae ATCC 64411.</title>
        <authorList>
            <person name="Ma L.-J."/>
            <person name="Dead R."/>
            <person name="Young S.K."/>
            <person name="Zeng Q."/>
            <person name="Gargeya S."/>
            <person name="Fitzgerald M."/>
            <person name="Haas B."/>
            <person name="Abouelleil A."/>
            <person name="Alvarado L."/>
            <person name="Arachchi H.M."/>
            <person name="Berlin A."/>
            <person name="Brown A."/>
            <person name="Chapman S.B."/>
            <person name="Chen Z."/>
            <person name="Dunbar C."/>
            <person name="Freedman E."/>
            <person name="Gearin G."/>
            <person name="Gellesch M."/>
            <person name="Goldberg J."/>
            <person name="Griggs A."/>
            <person name="Gujja S."/>
            <person name="Heiman D."/>
            <person name="Howarth C."/>
            <person name="Larson L."/>
            <person name="Lui A."/>
            <person name="MacDonald P.J.P."/>
            <person name="Mehta T."/>
            <person name="Montmayeur A."/>
            <person name="Murphy C."/>
            <person name="Neiman D."/>
            <person name="Pearson M."/>
            <person name="Priest M."/>
            <person name="Roberts A."/>
            <person name="Saif S."/>
            <person name="Shea T."/>
            <person name="Shenoy N."/>
            <person name="Sisk P."/>
            <person name="Stolte C."/>
            <person name="Sykes S."/>
            <person name="Yandava C."/>
            <person name="Wortman J."/>
            <person name="Nusbaum C."/>
            <person name="Birren B."/>
        </authorList>
    </citation>
    <scope>NUCLEOTIDE SEQUENCE</scope>
    <source>
        <strain evidence="4">ATCC 64411</strain>
    </source>
</reference>
<evidence type="ECO:0000313" key="6">
    <source>
        <dbReference type="Proteomes" id="UP000011715"/>
    </source>
</evidence>
<evidence type="ECO:0000256" key="3">
    <source>
        <dbReference type="SAM" id="SignalP"/>
    </source>
</evidence>
<dbReference type="Proteomes" id="UP000011715">
    <property type="component" value="Unassembled WGS sequence"/>
</dbReference>
<dbReference type="VEuPathDB" id="FungiDB:MAPG_07052"/>
<dbReference type="EMBL" id="GL876971">
    <property type="protein sequence ID" value="KLU88065.1"/>
    <property type="molecule type" value="Genomic_DNA"/>
</dbReference>
<evidence type="ECO:0000313" key="5">
    <source>
        <dbReference type="EnsemblFungi" id="MAPG_07052T0"/>
    </source>
</evidence>
<keyword evidence="2" id="KW-0812">Transmembrane</keyword>
<dbReference type="EMBL" id="ADBL01001702">
    <property type="status" value="NOT_ANNOTATED_CDS"/>
    <property type="molecule type" value="Genomic_DNA"/>
</dbReference>
<proteinExistence type="predicted"/>
<reference evidence="5" key="5">
    <citation type="submission" date="2015-06" db="UniProtKB">
        <authorList>
            <consortium name="EnsemblFungi"/>
        </authorList>
    </citation>
    <scope>IDENTIFICATION</scope>
    <source>
        <strain evidence="5">ATCC 64411</strain>
    </source>
</reference>
<sequence>MKSAMALVALAWTSRSVVHAEVLRWDDGPDETGWRPARPTAGNPHPIVDRAPEPTPAPLLASQALLQPRGVNNRTLGYIAGVLSSFRRCGDKSHMTSWSRSKVVDCCPDRPTTPCHPATSCLPLSSVSRYPAIGNGTTLCTARPYTSCVKYIYVDESITGYSLWWCGMSVTTRNILRHATESAPPGETSSTTDEPDEIAPPTVTVISYPPPTSTSNIQEPANVPAVGVIAGSVAGAVVVVLLAVLGVFLYRRRRRSKKDGQAGPVNGNVPGMEAKASPRPMSELEAMVQPREMATPLSPAQQVGFGPVTPVAELPAEGTGWSNKMHHGGSWRG</sequence>
<feature type="region of interest" description="Disordered" evidence="1">
    <location>
        <begin position="256"/>
        <end position="282"/>
    </location>
</feature>
<organism evidence="5 6">
    <name type="scientific">Magnaporthiopsis poae (strain ATCC 64411 / 73-15)</name>
    <name type="common">Kentucky bluegrass fungus</name>
    <name type="synonym">Magnaporthe poae</name>
    <dbReference type="NCBI Taxonomy" id="644358"/>
    <lineage>
        <taxon>Eukaryota</taxon>
        <taxon>Fungi</taxon>
        <taxon>Dikarya</taxon>
        <taxon>Ascomycota</taxon>
        <taxon>Pezizomycotina</taxon>
        <taxon>Sordariomycetes</taxon>
        <taxon>Sordariomycetidae</taxon>
        <taxon>Magnaporthales</taxon>
        <taxon>Magnaporthaceae</taxon>
        <taxon>Magnaporthiopsis</taxon>
    </lineage>
</organism>
<gene>
    <name evidence="4" type="ORF">MAPG_07052</name>
</gene>
<keyword evidence="2" id="KW-1133">Transmembrane helix</keyword>
<reference evidence="5" key="4">
    <citation type="journal article" date="2015" name="G3 (Bethesda)">
        <title>Genome sequences of three phytopathogenic species of the Magnaporthaceae family of fungi.</title>
        <authorList>
            <person name="Okagaki L.H."/>
            <person name="Nunes C.C."/>
            <person name="Sailsbery J."/>
            <person name="Clay B."/>
            <person name="Brown D."/>
            <person name="John T."/>
            <person name="Oh Y."/>
            <person name="Young N."/>
            <person name="Fitzgerald M."/>
            <person name="Haas B.J."/>
            <person name="Zeng Q."/>
            <person name="Young S."/>
            <person name="Adiconis X."/>
            <person name="Fan L."/>
            <person name="Levin J.Z."/>
            <person name="Mitchell T.K."/>
            <person name="Okubara P.A."/>
            <person name="Farman M.L."/>
            <person name="Kohn L.M."/>
            <person name="Birren B."/>
            <person name="Ma L.-J."/>
            <person name="Dean R.A."/>
        </authorList>
    </citation>
    <scope>NUCLEOTIDE SEQUENCE</scope>
    <source>
        <strain evidence="5">ATCC 64411 / 73-15</strain>
    </source>
</reference>
<feature type="compositionally biased region" description="Basic residues" evidence="1">
    <location>
        <begin position="324"/>
        <end position="333"/>
    </location>
</feature>
<reference evidence="6" key="1">
    <citation type="submission" date="2010-05" db="EMBL/GenBank/DDBJ databases">
        <title>The genome sequence of Magnaporthe poae strain ATCC 64411.</title>
        <authorList>
            <person name="Ma L.-J."/>
            <person name="Dead R."/>
            <person name="Young S."/>
            <person name="Zeng Q."/>
            <person name="Koehrsen M."/>
            <person name="Alvarado L."/>
            <person name="Berlin A."/>
            <person name="Chapman S.B."/>
            <person name="Chen Z."/>
            <person name="Freedman E."/>
            <person name="Gellesch M."/>
            <person name="Goldberg J."/>
            <person name="Griggs A."/>
            <person name="Gujja S."/>
            <person name="Heilman E.R."/>
            <person name="Heiman D."/>
            <person name="Hepburn T."/>
            <person name="Howarth C."/>
            <person name="Jen D."/>
            <person name="Larson L."/>
            <person name="Mehta T."/>
            <person name="Neiman D."/>
            <person name="Pearson M."/>
            <person name="Roberts A."/>
            <person name="Saif S."/>
            <person name="Shea T."/>
            <person name="Shenoy N."/>
            <person name="Sisk P."/>
            <person name="Stolte C."/>
            <person name="Sykes S."/>
            <person name="Walk T."/>
            <person name="White J."/>
            <person name="Yandava C."/>
            <person name="Haas B."/>
            <person name="Nusbaum C."/>
            <person name="Birren B."/>
        </authorList>
    </citation>
    <scope>NUCLEOTIDE SEQUENCE [LARGE SCALE GENOMIC DNA]</scope>
    <source>
        <strain evidence="6">ATCC 64411 / 73-15</strain>
    </source>
</reference>
<evidence type="ECO:0000313" key="4">
    <source>
        <dbReference type="EMBL" id="KLU88065.1"/>
    </source>
</evidence>
<dbReference type="STRING" id="644358.A0A0C4E3N7"/>
<evidence type="ECO:0000256" key="1">
    <source>
        <dbReference type="SAM" id="MobiDB-lite"/>
    </source>
</evidence>
<reference evidence="4" key="2">
    <citation type="submission" date="2010-05" db="EMBL/GenBank/DDBJ databases">
        <title>The Genome Sequence of Magnaporthe poae strain ATCC 64411.</title>
        <authorList>
            <consortium name="The Broad Institute Genome Sequencing Platform"/>
            <consortium name="Broad Institute Genome Sequencing Center for Infectious Disease"/>
            <person name="Ma L.-J."/>
            <person name="Dead R."/>
            <person name="Young S."/>
            <person name="Zeng Q."/>
            <person name="Koehrsen M."/>
            <person name="Alvarado L."/>
            <person name="Berlin A."/>
            <person name="Chapman S.B."/>
            <person name="Chen Z."/>
            <person name="Freedman E."/>
            <person name="Gellesch M."/>
            <person name="Goldberg J."/>
            <person name="Griggs A."/>
            <person name="Gujja S."/>
            <person name="Heilman E.R."/>
            <person name="Heiman D."/>
            <person name="Hepburn T."/>
            <person name="Howarth C."/>
            <person name="Jen D."/>
            <person name="Larson L."/>
            <person name="Mehta T."/>
            <person name="Neiman D."/>
            <person name="Pearson M."/>
            <person name="Roberts A."/>
            <person name="Saif S."/>
            <person name="Shea T."/>
            <person name="Shenoy N."/>
            <person name="Sisk P."/>
            <person name="Stolte C."/>
            <person name="Sykes S."/>
            <person name="Walk T."/>
            <person name="White J."/>
            <person name="Yandava C."/>
            <person name="Haas B."/>
            <person name="Nusbaum C."/>
            <person name="Birren B."/>
        </authorList>
    </citation>
    <scope>NUCLEOTIDE SEQUENCE</scope>
    <source>
        <strain evidence="4">ATCC 64411</strain>
    </source>
</reference>
<keyword evidence="6" id="KW-1185">Reference proteome</keyword>
<protein>
    <recommendedName>
        <fullName evidence="7">Mid2 domain-containing protein</fullName>
    </recommendedName>
</protein>
<feature type="transmembrane region" description="Helical" evidence="2">
    <location>
        <begin position="225"/>
        <end position="250"/>
    </location>
</feature>
<accession>A0A0C4E3N7</accession>
<name>A0A0C4E3N7_MAGP6</name>
<evidence type="ECO:0000256" key="2">
    <source>
        <dbReference type="SAM" id="Phobius"/>
    </source>
</evidence>